<gene>
    <name evidence="2" type="ORF">AMET1_1358</name>
</gene>
<evidence type="ECO:0000313" key="3">
    <source>
        <dbReference type="Proteomes" id="UP000195137"/>
    </source>
</evidence>
<dbReference type="Gene3D" id="1.10.10.10">
    <property type="entry name" value="Winged helix-like DNA-binding domain superfamily/Winged helix DNA-binding domain"/>
    <property type="match status" value="1"/>
</dbReference>
<keyword evidence="3" id="KW-1185">Reference proteome</keyword>
<protein>
    <submittedName>
        <fullName evidence="2">Transcriptional regulator containing HTH domain</fullName>
    </submittedName>
</protein>
<dbReference type="EMBL" id="MRZU01000004">
    <property type="protein sequence ID" value="OUJ18442.1"/>
    <property type="molecule type" value="Genomic_DNA"/>
</dbReference>
<dbReference type="OrthoDB" id="65744at2157"/>
<dbReference type="RefSeq" id="WP_086637714.1">
    <property type="nucleotide sequence ID" value="NZ_MRZU01000004.1"/>
</dbReference>
<dbReference type="AlphaFoldDB" id="A0A1Y3GAG9"/>
<dbReference type="InterPro" id="IPR038723">
    <property type="entry name" value="ArnR1-like_HTH"/>
</dbReference>
<evidence type="ECO:0000259" key="1">
    <source>
        <dbReference type="Pfam" id="PF14947"/>
    </source>
</evidence>
<feature type="domain" description="ArnR1-like winged helix-turn-helix" evidence="1">
    <location>
        <begin position="3"/>
        <end position="78"/>
    </location>
</feature>
<proteinExistence type="predicted"/>
<comment type="caution">
    <text evidence="2">The sequence shown here is derived from an EMBL/GenBank/DDBJ whole genome shotgun (WGS) entry which is preliminary data.</text>
</comment>
<accession>A0A1Y3GAG9</accession>
<dbReference type="InterPro" id="IPR036390">
    <property type="entry name" value="WH_DNA-bd_sf"/>
</dbReference>
<dbReference type="Proteomes" id="UP000195137">
    <property type="component" value="Unassembled WGS sequence"/>
</dbReference>
<sequence>MRKRSEWEIYLCILESLNQNQPIKKTTIMHNVNMSWKPFNNHFGYLTENQFIQEKNNEYYITGEGKNLLKNLRQITKTFKKTIT</sequence>
<name>A0A1Y3GAG9_9EURY</name>
<dbReference type="InterPro" id="IPR036388">
    <property type="entry name" value="WH-like_DNA-bd_sf"/>
</dbReference>
<reference evidence="2 3" key="1">
    <citation type="submission" date="2016-12" db="EMBL/GenBank/DDBJ databases">
        <title>Discovery of methanogenic haloarchaea.</title>
        <authorList>
            <person name="Sorokin D.Y."/>
            <person name="Makarova K.S."/>
            <person name="Abbas B."/>
            <person name="Ferrer M."/>
            <person name="Golyshin P.N."/>
        </authorList>
    </citation>
    <scope>NUCLEOTIDE SEQUENCE [LARGE SCALE GENOMIC DNA]</scope>
    <source>
        <strain evidence="2">AMET1</strain>
    </source>
</reference>
<dbReference type="SUPFAM" id="SSF46785">
    <property type="entry name" value="Winged helix' DNA-binding domain"/>
    <property type="match status" value="1"/>
</dbReference>
<dbReference type="Pfam" id="PF14947">
    <property type="entry name" value="HTH_45"/>
    <property type="match status" value="1"/>
</dbReference>
<organism evidence="2 3">
    <name type="scientific">Methanonatronarchaeum thermophilum</name>
    <dbReference type="NCBI Taxonomy" id="1927129"/>
    <lineage>
        <taxon>Archaea</taxon>
        <taxon>Methanobacteriati</taxon>
        <taxon>Methanobacteriota</taxon>
        <taxon>Methanonatronarchaeia</taxon>
        <taxon>Methanonatronarchaeales</taxon>
        <taxon>Methanonatronarchaeaceae</taxon>
        <taxon>Methanonatronarchaeum</taxon>
    </lineage>
</organism>
<evidence type="ECO:0000313" key="2">
    <source>
        <dbReference type="EMBL" id="OUJ18442.1"/>
    </source>
</evidence>